<comment type="catalytic activity">
    <reaction evidence="8">
        <text>Endonucleolytic cleavage of RNA, removing extra 3' nucleotides from tRNA precursor, generating 3' termini of tRNAs. A 3'-hydroxy group is left at the tRNA terminus and a 5'-phosphoryl group is left at the trailer molecule.</text>
        <dbReference type="EC" id="3.1.26.11"/>
    </reaction>
</comment>
<dbReference type="Gene3D" id="3.60.15.10">
    <property type="entry name" value="Ribonuclease Z/Hydroxyacylglutathione hydrolase-like"/>
    <property type="match status" value="1"/>
</dbReference>
<evidence type="ECO:0000256" key="7">
    <source>
        <dbReference type="ARBA" id="ARBA00022833"/>
    </source>
</evidence>
<dbReference type="GO" id="GO:0042781">
    <property type="term" value="F:3'-tRNA processing endoribonuclease activity"/>
    <property type="evidence" value="ECO:0007669"/>
    <property type="project" value="UniProtKB-UniRule"/>
</dbReference>
<feature type="binding site" evidence="8">
    <location>
        <position position="212"/>
    </location>
    <ligand>
        <name>Zn(2+)</name>
        <dbReference type="ChEBI" id="CHEBI:29105"/>
        <label>2</label>
        <note>catalytic</note>
    </ligand>
</feature>
<keyword evidence="10" id="KW-1185">Reference proteome</keyword>
<evidence type="ECO:0000313" key="10">
    <source>
        <dbReference type="Proteomes" id="UP000470771"/>
    </source>
</evidence>
<dbReference type="HAMAP" id="MF_01818">
    <property type="entry name" value="RNase_Z_BN"/>
    <property type="match status" value="1"/>
</dbReference>
<feature type="binding site" evidence="8">
    <location>
        <position position="66"/>
    </location>
    <ligand>
        <name>Zn(2+)</name>
        <dbReference type="ChEBI" id="CHEBI:29105"/>
        <label>2</label>
        <note>catalytic</note>
    </ligand>
</feature>
<comment type="similarity">
    <text evidence="8">Belongs to the RNase Z family.</text>
</comment>
<dbReference type="RefSeq" id="WP_160633990.1">
    <property type="nucleotide sequence ID" value="NZ_WWNE01000012.1"/>
</dbReference>
<protein>
    <recommendedName>
        <fullName evidence="8">Ribonuclease Z</fullName>
        <shortName evidence="8">RNase Z</shortName>
        <ecNumber evidence="8">3.1.26.11</ecNumber>
    </recommendedName>
    <alternativeName>
        <fullName evidence="8">tRNA 3 endonuclease</fullName>
    </alternativeName>
    <alternativeName>
        <fullName evidence="8">tRNase Z</fullName>
    </alternativeName>
</protein>
<feature type="binding site" evidence="8">
    <location>
        <position position="212"/>
    </location>
    <ligand>
        <name>Zn(2+)</name>
        <dbReference type="ChEBI" id="CHEBI:29105"/>
        <label>1</label>
        <note>catalytic</note>
    </ligand>
</feature>
<dbReference type="PANTHER" id="PTHR46018">
    <property type="entry name" value="ZINC PHOSPHODIESTERASE ELAC PROTEIN 1"/>
    <property type="match status" value="1"/>
</dbReference>
<dbReference type="InterPro" id="IPR013471">
    <property type="entry name" value="RNase_Z/BN"/>
</dbReference>
<evidence type="ECO:0000256" key="5">
    <source>
        <dbReference type="ARBA" id="ARBA00022759"/>
    </source>
</evidence>
<feature type="binding site" evidence="8">
    <location>
        <position position="270"/>
    </location>
    <ligand>
        <name>Zn(2+)</name>
        <dbReference type="ChEBI" id="CHEBI:29105"/>
        <label>2</label>
        <note>catalytic</note>
    </ligand>
</feature>
<keyword evidence="7 8" id="KW-0862">Zinc</keyword>
<feature type="binding site" evidence="8">
    <location>
        <position position="64"/>
    </location>
    <ligand>
        <name>Zn(2+)</name>
        <dbReference type="ChEBI" id="CHEBI:29105"/>
        <label>1</label>
        <note>catalytic</note>
    </ligand>
</feature>
<feature type="binding site" evidence="8">
    <location>
        <position position="67"/>
    </location>
    <ligand>
        <name>Zn(2+)</name>
        <dbReference type="ChEBI" id="CHEBI:29105"/>
        <label>2</label>
        <note>catalytic</note>
    </ligand>
</feature>
<gene>
    <name evidence="8" type="primary">rnz</name>
    <name evidence="9" type="ORF">GQN54_13000</name>
</gene>
<dbReference type="Proteomes" id="UP000470771">
    <property type="component" value="Unassembled WGS sequence"/>
</dbReference>
<keyword evidence="6 8" id="KW-0378">Hydrolase</keyword>
<dbReference type="AlphaFoldDB" id="A0A6N9NP38"/>
<dbReference type="NCBIfam" id="TIGR02651">
    <property type="entry name" value="RNase_Z"/>
    <property type="match status" value="1"/>
</dbReference>
<dbReference type="NCBIfam" id="NF000801">
    <property type="entry name" value="PRK00055.1-3"/>
    <property type="match status" value="1"/>
</dbReference>
<dbReference type="InterPro" id="IPR036866">
    <property type="entry name" value="RibonucZ/Hydroxyglut_hydro"/>
</dbReference>
<evidence type="ECO:0000256" key="3">
    <source>
        <dbReference type="ARBA" id="ARBA00022722"/>
    </source>
</evidence>
<feature type="binding site" evidence="8">
    <location>
        <position position="142"/>
    </location>
    <ligand>
        <name>Zn(2+)</name>
        <dbReference type="ChEBI" id="CHEBI:29105"/>
        <label>1</label>
        <note>catalytic</note>
    </ligand>
</feature>
<dbReference type="EC" id="3.1.26.11" evidence="8"/>
<accession>A0A6N9NP38</accession>
<evidence type="ECO:0000256" key="4">
    <source>
        <dbReference type="ARBA" id="ARBA00022723"/>
    </source>
</evidence>
<name>A0A6N9NP38_9FLAO</name>
<dbReference type="CDD" id="cd07717">
    <property type="entry name" value="RNaseZ_ZiPD-like_MBL-fold"/>
    <property type="match status" value="1"/>
</dbReference>
<sequence>MALSVLILGSSAAAPTLSRNQTAQLVTTERSQFLIDCGEGTQLQLRKYKVRFQQIDHIFISHLHGDHFFGLVGLLSTMHLLGRKTPIHIYGPKELKEVVEVQFKYIGGPGLSYKIIFHGVENRKDAIYEDQEIVVTSFEVKHRIKCFGYKFQERVKPRRINGKRVEFYKVPNYFRSKLKDGADFTTEEGEVISNEVLTDSPYPSYSYAYCADTAYNEGMLPEIKGVDLLYHEATFLEQEKSRAKKTFHSTTVQAGTIAQKAGVKQLIIGHFSNRYNDLNSVLKETKTVFKNTQLAIEGKTFLAGDSKSKK</sequence>
<comment type="cofactor">
    <cofactor evidence="8">
        <name>Zn(2+)</name>
        <dbReference type="ChEBI" id="CHEBI:29105"/>
    </cofactor>
    <text evidence="8">Binds 2 Zn(2+) ions.</text>
</comment>
<evidence type="ECO:0000256" key="8">
    <source>
        <dbReference type="HAMAP-Rule" id="MF_01818"/>
    </source>
</evidence>
<keyword evidence="4 8" id="KW-0479">Metal-binding</keyword>
<dbReference type="GO" id="GO:0008270">
    <property type="term" value="F:zinc ion binding"/>
    <property type="evidence" value="ECO:0007669"/>
    <property type="project" value="UniProtKB-UniRule"/>
</dbReference>
<feature type="active site" description="Proton acceptor" evidence="8">
    <location>
        <position position="66"/>
    </location>
</feature>
<evidence type="ECO:0000256" key="1">
    <source>
        <dbReference type="ARBA" id="ARBA00011738"/>
    </source>
</evidence>
<proteinExistence type="inferred from homology"/>
<dbReference type="PANTHER" id="PTHR46018:SF2">
    <property type="entry name" value="ZINC PHOSPHODIESTERASE ELAC PROTEIN 1"/>
    <property type="match status" value="1"/>
</dbReference>
<keyword evidence="2 8" id="KW-0819">tRNA processing</keyword>
<keyword evidence="5 8" id="KW-0255">Endonuclease</keyword>
<dbReference type="Pfam" id="PF23023">
    <property type="entry name" value="Anti-Pycsar_Apyc1"/>
    <property type="match status" value="1"/>
</dbReference>
<comment type="caution">
    <text evidence="9">The sequence shown here is derived from an EMBL/GenBank/DDBJ whole genome shotgun (WGS) entry which is preliminary data.</text>
</comment>
<keyword evidence="3 8" id="KW-0540">Nuclease</keyword>
<evidence type="ECO:0000256" key="6">
    <source>
        <dbReference type="ARBA" id="ARBA00022801"/>
    </source>
</evidence>
<organism evidence="9 10">
    <name type="scientific">Acidiluteibacter ferrifornacis</name>
    <dbReference type="NCBI Taxonomy" id="2692424"/>
    <lineage>
        <taxon>Bacteria</taxon>
        <taxon>Pseudomonadati</taxon>
        <taxon>Bacteroidota</taxon>
        <taxon>Flavobacteriia</taxon>
        <taxon>Flavobacteriales</taxon>
        <taxon>Cryomorphaceae</taxon>
        <taxon>Acidiluteibacter</taxon>
    </lineage>
</organism>
<feature type="binding site" evidence="8">
    <location>
        <position position="62"/>
    </location>
    <ligand>
        <name>Zn(2+)</name>
        <dbReference type="ChEBI" id="CHEBI:29105"/>
        <label>1</label>
        <note>catalytic</note>
    </ligand>
</feature>
<comment type="function">
    <text evidence="8">Zinc phosphodiesterase, which displays some tRNA 3'-processing endonuclease activity. Probably involved in tRNA maturation, by removing a 3'-trailer from precursor tRNA.</text>
</comment>
<evidence type="ECO:0000256" key="2">
    <source>
        <dbReference type="ARBA" id="ARBA00022694"/>
    </source>
</evidence>
<comment type="subunit">
    <text evidence="1 8">Homodimer.</text>
</comment>
<dbReference type="SUPFAM" id="SSF56281">
    <property type="entry name" value="Metallo-hydrolase/oxidoreductase"/>
    <property type="match status" value="1"/>
</dbReference>
<reference evidence="9 10" key="1">
    <citation type="submission" date="2019-12" db="EMBL/GenBank/DDBJ databases">
        <authorList>
            <person name="Zhao J."/>
        </authorList>
    </citation>
    <scope>NUCLEOTIDE SEQUENCE [LARGE SCALE GENOMIC DNA]</scope>
    <source>
        <strain evidence="9 10">S-15</strain>
    </source>
</reference>
<evidence type="ECO:0000313" key="9">
    <source>
        <dbReference type="EMBL" id="NBG67040.1"/>
    </source>
</evidence>
<dbReference type="EMBL" id="WWNE01000012">
    <property type="protein sequence ID" value="NBG67040.1"/>
    <property type="molecule type" value="Genomic_DNA"/>
</dbReference>